<proteinExistence type="predicted"/>
<reference evidence="1 2" key="1">
    <citation type="journal article" date="2016" name="Genome Biol. Evol.">
        <title>Divergent and convergent evolution of fungal pathogenicity.</title>
        <authorList>
            <person name="Shang Y."/>
            <person name="Xiao G."/>
            <person name="Zheng P."/>
            <person name="Cen K."/>
            <person name="Zhan S."/>
            <person name="Wang C."/>
        </authorList>
    </citation>
    <scope>NUCLEOTIDE SEQUENCE [LARGE SCALE GENOMIC DNA]</scope>
    <source>
        <strain evidence="1 2">RCEF 3172</strain>
    </source>
</reference>
<evidence type="ECO:0000313" key="2">
    <source>
        <dbReference type="Proteomes" id="UP000076863"/>
    </source>
</evidence>
<comment type="caution">
    <text evidence="1">The sequence shown here is derived from an EMBL/GenBank/DDBJ whole genome shotgun (WGS) entry which is preliminary data.</text>
</comment>
<sequence>MADQPRTEIIECYPIGKGLDAFRASVSSVCEDKGISCTPDALGQLGEEDIQNLAIVLLSALLQLPATGILRSQTTYGTPRNDLLKLNSAISSDVFDFNRINPLLKVAIANESSDNDIWN</sequence>
<dbReference type="AlphaFoldDB" id="A0A166Z3J2"/>
<dbReference type="Proteomes" id="UP000076863">
    <property type="component" value="Unassembled WGS sequence"/>
</dbReference>
<gene>
    <name evidence="1" type="ORF">BBO_07546</name>
</gene>
<keyword evidence="1" id="KW-0418">Kinase</keyword>
<dbReference type="EMBL" id="AZHA01000030">
    <property type="protein sequence ID" value="OAA37516.1"/>
    <property type="molecule type" value="Genomic_DNA"/>
</dbReference>
<accession>A0A166Z3J2</accession>
<protein>
    <submittedName>
        <fullName evidence="1">Serine/threonine-protein kinase Sgk2</fullName>
    </submittedName>
</protein>
<name>A0A166Z3J2_9HYPO</name>
<dbReference type="OrthoDB" id="5584477at2759"/>
<keyword evidence="1" id="KW-0808">Transferase</keyword>
<dbReference type="GO" id="GO:0016301">
    <property type="term" value="F:kinase activity"/>
    <property type="evidence" value="ECO:0007669"/>
    <property type="project" value="UniProtKB-KW"/>
</dbReference>
<keyword evidence="2" id="KW-1185">Reference proteome</keyword>
<organism evidence="1 2">
    <name type="scientific">Beauveria brongniartii RCEF 3172</name>
    <dbReference type="NCBI Taxonomy" id="1081107"/>
    <lineage>
        <taxon>Eukaryota</taxon>
        <taxon>Fungi</taxon>
        <taxon>Dikarya</taxon>
        <taxon>Ascomycota</taxon>
        <taxon>Pezizomycotina</taxon>
        <taxon>Sordariomycetes</taxon>
        <taxon>Hypocreomycetidae</taxon>
        <taxon>Hypocreales</taxon>
        <taxon>Cordycipitaceae</taxon>
        <taxon>Beauveria</taxon>
        <taxon>Beauveria brongniartii</taxon>
    </lineage>
</organism>
<evidence type="ECO:0000313" key="1">
    <source>
        <dbReference type="EMBL" id="OAA37516.1"/>
    </source>
</evidence>